<evidence type="ECO:0000313" key="4">
    <source>
        <dbReference type="EMBL" id="RZS99481.1"/>
    </source>
</evidence>
<dbReference type="PANTHER" id="PTHR11122">
    <property type="entry name" value="APOSPORY-ASSOCIATED PROTEIN C-RELATED"/>
    <property type="match status" value="1"/>
</dbReference>
<keyword evidence="5" id="KW-1185">Reference proteome</keyword>
<comment type="subunit">
    <text evidence="2">Monomer.</text>
</comment>
<dbReference type="OrthoDB" id="9795355at2"/>
<proteinExistence type="predicted"/>
<dbReference type="InterPro" id="IPR037481">
    <property type="entry name" value="LacX"/>
</dbReference>
<organism evidence="4 5">
    <name type="scientific">Aquimarina brevivitae</name>
    <dbReference type="NCBI Taxonomy" id="323412"/>
    <lineage>
        <taxon>Bacteria</taxon>
        <taxon>Pseudomonadati</taxon>
        <taxon>Bacteroidota</taxon>
        <taxon>Flavobacteriia</taxon>
        <taxon>Flavobacteriales</taxon>
        <taxon>Flavobacteriaceae</taxon>
        <taxon>Aquimarina</taxon>
    </lineage>
</organism>
<accession>A0A4Q7PG59</accession>
<dbReference type="InterPro" id="IPR008183">
    <property type="entry name" value="Aldose_1/G6P_1-epimerase"/>
</dbReference>
<keyword evidence="3" id="KW-0106">Calcium</keyword>
<sequence>MHTLENEFLKVKINSIGAELHSIYNKKNTTEYLWQGDPDIWASRAPVLFPIIGGLKEGTYAYKGQSYELPKHGFIRYNEDLVVDQPAETKVTFSLQDSAETLKIYPFHFRFEVTYELIENQLKVSHQITNRGNTTMYFSVGGHPAFNCPLYEDEVYTDYYIQLQNGTGAKSHVLNKEGLISNQTIAIFEDDKIKLTPNLFDNDALIFKQINAGKATLSHNNKGPILSVDFKDFPDLGIWAKPNAPYVCIEPWLGYADVENTNQNLEEKEGIQQLPAKEIHHSSYTITVY</sequence>
<dbReference type="Proteomes" id="UP000292262">
    <property type="component" value="Unassembled WGS sequence"/>
</dbReference>
<dbReference type="InterPro" id="IPR011013">
    <property type="entry name" value="Gal_mutarotase_sf_dom"/>
</dbReference>
<evidence type="ECO:0000313" key="5">
    <source>
        <dbReference type="Proteomes" id="UP000292262"/>
    </source>
</evidence>
<comment type="cofactor">
    <cofactor evidence="1">
        <name>Ca(2+)</name>
        <dbReference type="ChEBI" id="CHEBI:29108"/>
    </cofactor>
</comment>
<dbReference type="GO" id="GO:0005975">
    <property type="term" value="P:carbohydrate metabolic process"/>
    <property type="evidence" value="ECO:0007669"/>
    <property type="project" value="InterPro"/>
</dbReference>
<dbReference type="Pfam" id="PF01263">
    <property type="entry name" value="Aldose_epim"/>
    <property type="match status" value="1"/>
</dbReference>
<evidence type="ECO:0000256" key="2">
    <source>
        <dbReference type="ARBA" id="ARBA00011245"/>
    </source>
</evidence>
<dbReference type="GO" id="GO:0030246">
    <property type="term" value="F:carbohydrate binding"/>
    <property type="evidence" value="ECO:0007669"/>
    <property type="project" value="InterPro"/>
</dbReference>
<dbReference type="Gene3D" id="2.70.98.10">
    <property type="match status" value="1"/>
</dbReference>
<reference evidence="4 5" key="1">
    <citation type="submission" date="2019-02" db="EMBL/GenBank/DDBJ databases">
        <title>Genomic Encyclopedia of Type Strains, Phase IV (KMG-IV): sequencing the most valuable type-strain genomes for metagenomic binning, comparative biology and taxonomic classification.</title>
        <authorList>
            <person name="Goeker M."/>
        </authorList>
    </citation>
    <scope>NUCLEOTIDE SEQUENCE [LARGE SCALE GENOMIC DNA]</scope>
    <source>
        <strain evidence="4 5">DSM 17196</strain>
    </source>
</reference>
<dbReference type="AlphaFoldDB" id="A0A4Q7PG59"/>
<dbReference type="GO" id="GO:0016853">
    <property type="term" value="F:isomerase activity"/>
    <property type="evidence" value="ECO:0007669"/>
    <property type="project" value="InterPro"/>
</dbReference>
<gene>
    <name evidence="4" type="ORF">EV197_0700</name>
</gene>
<dbReference type="SUPFAM" id="SSF74650">
    <property type="entry name" value="Galactose mutarotase-like"/>
    <property type="match status" value="1"/>
</dbReference>
<dbReference type="InterPro" id="IPR014718">
    <property type="entry name" value="GH-type_carb-bd"/>
</dbReference>
<dbReference type="PANTHER" id="PTHR11122:SF13">
    <property type="entry name" value="GLUCOSE-6-PHOSPHATE 1-EPIMERASE"/>
    <property type="match status" value="1"/>
</dbReference>
<protein>
    <submittedName>
        <fullName evidence="4">Galactose mutarotase-like enzyme</fullName>
    </submittedName>
</protein>
<name>A0A4Q7PG59_9FLAO</name>
<evidence type="ECO:0000256" key="1">
    <source>
        <dbReference type="ARBA" id="ARBA00001913"/>
    </source>
</evidence>
<dbReference type="CDD" id="cd09024">
    <property type="entry name" value="Aldose_epim_lacX"/>
    <property type="match status" value="1"/>
</dbReference>
<comment type="caution">
    <text evidence="4">The sequence shown here is derived from an EMBL/GenBank/DDBJ whole genome shotgun (WGS) entry which is preliminary data.</text>
</comment>
<dbReference type="RefSeq" id="WP_130285316.1">
    <property type="nucleotide sequence ID" value="NZ_SGXE01000001.1"/>
</dbReference>
<evidence type="ECO:0000256" key="3">
    <source>
        <dbReference type="ARBA" id="ARBA00022837"/>
    </source>
</evidence>
<dbReference type="EMBL" id="SGXE01000001">
    <property type="protein sequence ID" value="RZS99481.1"/>
    <property type="molecule type" value="Genomic_DNA"/>
</dbReference>